<dbReference type="SUPFAM" id="SSF160631">
    <property type="entry name" value="SMI1/KNR4-like"/>
    <property type="match status" value="1"/>
</dbReference>
<organism evidence="3 4">
    <name type="scientific">Nonomuraea antimicrobica</name>
    <dbReference type="NCBI Taxonomy" id="561173"/>
    <lineage>
        <taxon>Bacteria</taxon>
        <taxon>Bacillati</taxon>
        <taxon>Actinomycetota</taxon>
        <taxon>Actinomycetes</taxon>
        <taxon>Streptosporangiales</taxon>
        <taxon>Streptosporangiaceae</taxon>
        <taxon>Nonomuraea</taxon>
    </lineage>
</organism>
<gene>
    <name evidence="3" type="ORF">GCM10022224_090900</name>
</gene>
<evidence type="ECO:0000259" key="2">
    <source>
        <dbReference type="SMART" id="SM00860"/>
    </source>
</evidence>
<proteinExistence type="predicted"/>
<dbReference type="Pfam" id="PF09346">
    <property type="entry name" value="SMI1_KNR4"/>
    <property type="match status" value="1"/>
</dbReference>
<feature type="region of interest" description="Disordered" evidence="1">
    <location>
        <begin position="18"/>
        <end position="49"/>
    </location>
</feature>
<evidence type="ECO:0000256" key="1">
    <source>
        <dbReference type="SAM" id="MobiDB-lite"/>
    </source>
</evidence>
<comment type="caution">
    <text evidence="3">The sequence shown here is derived from an EMBL/GenBank/DDBJ whole genome shotgun (WGS) entry which is preliminary data.</text>
</comment>
<evidence type="ECO:0000313" key="4">
    <source>
        <dbReference type="Proteomes" id="UP001500902"/>
    </source>
</evidence>
<dbReference type="Gene3D" id="3.40.1580.10">
    <property type="entry name" value="SMI1/KNR4-like"/>
    <property type="match status" value="1"/>
</dbReference>
<dbReference type="SMART" id="SM00860">
    <property type="entry name" value="SMI1_KNR4"/>
    <property type="match status" value="1"/>
</dbReference>
<keyword evidence="4" id="KW-1185">Reference proteome</keyword>
<reference evidence="4" key="1">
    <citation type="journal article" date="2019" name="Int. J. Syst. Evol. Microbiol.">
        <title>The Global Catalogue of Microorganisms (GCM) 10K type strain sequencing project: providing services to taxonomists for standard genome sequencing and annotation.</title>
        <authorList>
            <consortium name="The Broad Institute Genomics Platform"/>
            <consortium name="The Broad Institute Genome Sequencing Center for Infectious Disease"/>
            <person name="Wu L."/>
            <person name="Ma J."/>
        </authorList>
    </citation>
    <scope>NUCLEOTIDE SEQUENCE [LARGE SCALE GENOMIC DNA]</scope>
    <source>
        <strain evidence="4">JCM 16904</strain>
    </source>
</reference>
<dbReference type="InterPro" id="IPR037883">
    <property type="entry name" value="Knr4/Smi1-like_sf"/>
</dbReference>
<dbReference type="Proteomes" id="UP001500902">
    <property type="component" value="Unassembled WGS sequence"/>
</dbReference>
<dbReference type="InterPro" id="IPR018958">
    <property type="entry name" value="Knr4/Smi1-like_dom"/>
</dbReference>
<dbReference type="RefSeq" id="WP_344893828.1">
    <property type="nucleotide sequence ID" value="NZ_BAAAZP010000212.1"/>
</dbReference>
<protein>
    <recommendedName>
        <fullName evidence="2">Knr4/Smi1-like domain-containing protein</fullName>
    </recommendedName>
</protein>
<name>A0ABP7E254_9ACTN</name>
<evidence type="ECO:0000313" key="3">
    <source>
        <dbReference type="EMBL" id="GAA3711223.1"/>
    </source>
</evidence>
<sequence length="180" mass="20296">MSTQYEWSGLFSVKGLVAQNPDRSPSDSGHGLRPPASESEVGQLEDRLGTSLPPSYRQFLLFANGWGDEEFGYPLLPAAKVGWLRDLEPEVVEVWSSPQGAKPWSVPDELYFVYGAEQDCINLRGEYVPDTLLVGYGDDGEYLLNPHVKTSDSEWEAWFLAPWLPGADRHRSFWDLMKTQ</sequence>
<accession>A0ABP7E254</accession>
<feature type="domain" description="Knr4/Smi1-like" evidence="2">
    <location>
        <begin position="35"/>
        <end position="161"/>
    </location>
</feature>
<dbReference type="EMBL" id="BAAAZP010000212">
    <property type="protein sequence ID" value="GAA3711223.1"/>
    <property type="molecule type" value="Genomic_DNA"/>
</dbReference>